<sequence length="217" mass="24446">MIFPPILYIFATYNGHTQYYYTMLRNIILFIALLSGITVSAAGKSIMLPQEVDNVTFYGVDFSQVNIVGDDAPDSQYLQAFRRINDLFVTEPEKYDIARYLRTHIARYDFEMVAAVNAATDLSRARPMQATLLDKESLAAHISRLPVTGDGVGLIIIADCLDKTRETGYFHILFFDRATRSVIAQASLSGKARGFGLRNHWARAMLNSIRSLRVVRP</sequence>
<evidence type="ECO:0000256" key="1">
    <source>
        <dbReference type="SAM" id="Phobius"/>
    </source>
</evidence>
<protein>
    <submittedName>
        <fullName evidence="2">Uncharacterized protein</fullName>
    </submittedName>
</protein>
<keyword evidence="1" id="KW-0812">Transmembrane</keyword>
<feature type="transmembrane region" description="Helical" evidence="1">
    <location>
        <begin position="20"/>
        <end position="42"/>
    </location>
</feature>
<reference evidence="2" key="1">
    <citation type="journal article" date="2021" name="PeerJ">
        <title>Extensive microbial diversity within the chicken gut microbiome revealed by metagenomics and culture.</title>
        <authorList>
            <person name="Gilroy R."/>
            <person name="Ravi A."/>
            <person name="Getino M."/>
            <person name="Pursley I."/>
            <person name="Horton D.L."/>
            <person name="Alikhan N.F."/>
            <person name="Baker D."/>
            <person name="Gharbi K."/>
            <person name="Hall N."/>
            <person name="Watson M."/>
            <person name="Adriaenssens E.M."/>
            <person name="Foster-Nyarko E."/>
            <person name="Jarju S."/>
            <person name="Secka A."/>
            <person name="Antonio M."/>
            <person name="Oren A."/>
            <person name="Chaudhuri R.R."/>
            <person name="La Ragione R."/>
            <person name="Hildebrand F."/>
            <person name="Pallen M.J."/>
        </authorList>
    </citation>
    <scope>NUCLEOTIDE SEQUENCE</scope>
    <source>
        <strain evidence="2">ChiHjej12B11-16260</strain>
    </source>
</reference>
<dbReference type="EMBL" id="DXFB01000094">
    <property type="protein sequence ID" value="HIX45272.1"/>
    <property type="molecule type" value="Genomic_DNA"/>
</dbReference>
<name>A0A9D1VRX1_9BACT</name>
<evidence type="ECO:0000313" key="2">
    <source>
        <dbReference type="EMBL" id="HIX45272.1"/>
    </source>
</evidence>
<accession>A0A9D1VRX1</accession>
<organism evidence="2 3">
    <name type="scientific">Candidatus Barnesiella excrementipullorum</name>
    <dbReference type="NCBI Taxonomy" id="2838479"/>
    <lineage>
        <taxon>Bacteria</taxon>
        <taxon>Pseudomonadati</taxon>
        <taxon>Bacteroidota</taxon>
        <taxon>Bacteroidia</taxon>
        <taxon>Bacteroidales</taxon>
        <taxon>Barnesiellaceae</taxon>
        <taxon>Barnesiella</taxon>
    </lineage>
</organism>
<reference evidence="2" key="2">
    <citation type="submission" date="2021-04" db="EMBL/GenBank/DDBJ databases">
        <authorList>
            <person name="Gilroy R."/>
        </authorList>
    </citation>
    <scope>NUCLEOTIDE SEQUENCE</scope>
    <source>
        <strain evidence="2">ChiHjej12B11-16260</strain>
    </source>
</reference>
<evidence type="ECO:0000313" key="3">
    <source>
        <dbReference type="Proteomes" id="UP000824246"/>
    </source>
</evidence>
<dbReference type="Proteomes" id="UP000824246">
    <property type="component" value="Unassembled WGS sequence"/>
</dbReference>
<keyword evidence="1" id="KW-0472">Membrane</keyword>
<proteinExistence type="predicted"/>
<keyword evidence="1" id="KW-1133">Transmembrane helix</keyword>
<comment type="caution">
    <text evidence="2">The sequence shown here is derived from an EMBL/GenBank/DDBJ whole genome shotgun (WGS) entry which is preliminary data.</text>
</comment>
<dbReference type="AlphaFoldDB" id="A0A9D1VRX1"/>
<gene>
    <name evidence="2" type="ORF">H9982_03530</name>
</gene>